<evidence type="ECO:0000256" key="8">
    <source>
        <dbReference type="RuleBase" id="RU361277"/>
    </source>
</evidence>
<evidence type="ECO:0000256" key="2">
    <source>
        <dbReference type="ARBA" id="ARBA00008072"/>
    </source>
</evidence>
<dbReference type="GO" id="GO:0008270">
    <property type="term" value="F:zinc ion binding"/>
    <property type="evidence" value="ECO:0007669"/>
    <property type="project" value="InterPro"/>
</dbReference>
<feature type="region of interest" description="Disordered" evidence="9">
    <location>
        <begin position="1"/>
        <end position="34"/>
    </location>
</feature>
<dbReference type="SUPFAM" id="SSF51735">
    <property type="entry name" value="NAD(P)-binding Rossmann-fold domains"/>
    <property type="match status" value="1"/>
</dbReference>
<evidence type="ECO:0000313" key="12">
    <source>
        <dbReference type="Proteomes" id="UP000823388"/>
    </source>
</evidence>
<organism evidence="11 12">
    <name type="scientific">Panicum virgatum</name>
    <name type="common">Blackwell switchgrass</name>
    <dbReference type="NCBI Taxonomy" id="38727"/>
    <lineage>
        <taxon>Eukaryota</taxon>
        <taxon>Viridiplantae</taxon>
        <taxon>Streptophyta</taxon>
        <taxon>Embryophyta</taxon>
        <taxon>Tracheophyta</taxon>
        <taxon>Spermatophyta</taxon>
        <taxon>Magnoliopsida</taxon>
        <taxon>Liliopsida</taxon>
        <taxon>Poales</taxon>
        <taxon>Poaceae</taxon>
        <taxon>PACMAD clade</taxon>
        <taxon>Panicoideae</taxon>
        <taxon>Panicodae</taxon>
        <taxon>Paniceae</taxon>
        <taxon>Panicinae</taxon>
        <taxon>Panicum</taxon>
        <taxon>Panicum sect. Hiantes</taxon>
    </lineage>
</organism>
<feature type="compositionally biased region" description="Low complexity" evidence="9">
    <location>
        <begin position="1"/>
        <end position="13"/>
    </location>
</feature>
<dbReference type="Gene3D" id="3.90.180.10">
    <property type="entry name" value="Medium-chain alcohol dehydrogenases, catalytic domain"/>
    <property type="match status" value="1"/>
</dbReference>
<reference evidence="11" key="1">
    <citation type="submission" date="2020-05" db="EMBL/GenBank/DDBJ databases">
        <title>WGS assembly of Panicum virgatum.</title>
        <authorList>
            <person name="Lovell J.T."/>
            <person name="Jenkins J."/>
            <person name="Shu S."/>
            <person name="Juenger T.E."/>
            <person name="Schmutz J."/>
        </authorList>
    </citation>
    <scope>NUCLEOTIDE SEQUENCE</scope>
    <source>
        <strain evidence="11">AP13</strain>
    </source>
</reference>
<dbReference type="InterPro" id="IPR013154">
    <property type="entry name" value="ADH-like_N"/>
</dbReference>
<evidence type="ECO:0000256" key="6">
    <source>
        <dbReference type="ARBA" id="ARBA00023002"/>
    </source>
</evidence>
<protein>
    <recommendedName>
        <fullName evidence="10">Enoyl reductase (ER) domain-containing protein</fullName>
    </recommendedName>
</protein>
<dbReference type="SUPFAM" id="SSF50129">
    <property type="entry name" value="GroES-like"/>
    <property type="match status" value="1"/>
</dbReference>
<comment type="cofactor">
    <cofactor evidence="1 8">
        <name>Zn(2+)</name>
        <dbReference type="ChEBI" id="CHEBI:29105"/>
    </cofactor>
</comment>
<dbReference type="GO" id="GO:0016616">
    <property type="term" value="F:oxidoreductase activity, acting on the CH-OH group of donors, NAD or NADP as acceptor"/>
    <property type="evidence" value="ECO:0007669"/>
    <property type="project" value="InterPro"/>
</dbReference>
<dbReference type="InterPro" id="IPR002328">
    <property type="entry name" value="ADH_Zn_CS"/>
</dbReference>
<dbReference type="EMBL" id="CM029047">
    <property type="protein sequence ID" value="KAG2585540.1"/>
    <property type="molecule type" value="Genomic_DNA"/>
</dbReference>
<dbReference type="AlphaFoldDB" id="A0A8T0RKC1"/>
<keyword evidence="5 8" id="KW-0862">Zinc</keyword>
<gene>
    <name evidence="11" type="ORF">PVAP13_6KG387000</name>
</gene>
<accession>A0A8T0RKC1</accession>
<keyword evidence="4 8" id="KW-0479">Metal-binding</keyword>
<evidence type="ECO:0000256" key="4">
    <source>
        <dbReference type="ARBA" id="ARBA00022723"/>
    </source>
</evidence>
<keyword evidence="6" id="KW-0560">Oxidoreductase</keyword>
<proteinExistence type="inferred from homology"/>
<dbReference type="InterPro" id="IPR036291">
    <property type="entry name" value="NAD(P)-bd_dom_sf"/>
</dbReference>
<evidence type="ECO:0000256" key="3">
    <source>
        <dbReference type="ARBA" id="ARBA00011738"/>
    </source>
</evidence>
<dbReference type="PANTHER" id="PTHR43161:SF9">
    <property type="entry name" value="SORBITOL DEHYDROGENASE"/>
    <property type="match status" value="1"/>
</dbReference>
<keyword evidence="7" id="KW-0520">NAD</keyword>
<dbReference type="InterPro" id="IPR020843">
    <property type="entry name" value="ER"/>
</dbReference>
<dbReference type="Gene3D" id="3.40.50.720">
    <property type="entry name" value="NAD(P)-binding Rossmann-like Domain"/>
    <property type="match status" value="1"/>
</dbReference>
<dbReference type="CDD" id="cd05285">
    <property type="entry name" value="sorbitol_DH"/>
    <property type="match status" value="1"/>
</dbReference>
<evidence type="ECO:0000313" key="11">
    <source>
        <dbReference type="EMBL" id="KAG2585540.1"/>
    </source>
</evidence>
<dbReference type="SMART" id="SM00829">
    <property type="entry name" value="PKS_ER"/>
    <property type="match status" value="1"/>
</dbReference>
<dbReference type="InterPro" id="IPR045306">
    <property type="entry name" value="SDH-like"/>
</dbReference>
<evidence type="ECO:0000259" key="10">
    <source>
        <dbReference type="SMART" id="SM00829"/>
    </source>
</evidence>
<keyword evidence="12" id="KW-1185">Reference proteome</keyword>
<evidence type="ECO:0000256" key="5">
    <source>
        <dbReference type="ARBA" id="ARBA00022833"/>
    </source>
</evidence>
<dbReference type="InterPro" id="IPR013149">
    <property type="entry name" value="ADH-like_C"/>
</dbReference>
<evidence type="ECO:0000256" key="9">
    <source>
        <dbReference type="SAM" id="MobiDB-lite"/>
    </source>
</evidence>
<dbReference type="PROSITE" id="PS00059">
    <property type="entry name" value="ADH_ZINC"/>
    <property type="match status" value="1"/>
</dbReference>
<comment type="caution">
    <text evidence="11">The sequence shown here is derived from an EMBL/GenBank/DDBJ whole genome shotgun (WGS) entry which is preliminary data.</text>
</comment>
<feature type="domain" description="Enoyl reductase (ER)" evidence="10">
    <location>
        <begin position="55"/>
        <end position="410"/>
    </location>
</feature>
<comment type="similarity">
    <text evidence="2 8">Belongs to the zinc-containing alcohol dehydrogenase family.</text>
</comment>
<comment type="subunit">
    <text evidence="3">Homodimer.</text>
</comment>
<name>A0A8T0RKC1_PANVG</name>
<sequence>MASNYAASRGGRSPPSPPASRGEEEWGMVKGGQGSDAMAAAGEVEENMAAWLVAKNTLKIMPFKLPPLGPHDVRVRMKAVGICGSDVHYLRVRAPILLIDPWCSRPYRSEMRIAHFVVKEPMVIGHECAGVIEEVGSGVTHLAAGDRVALEPGISCWRCRHCKGGRYNLCDDMKFFATPPVHGSLANQIVHPADLCFKLPDGVSLEEGAMCEPLSVGVHACRRAGVGPETAVLIMGAGPIGLVSLLAARAFGAPRVAIVDVDEHRLAVAKSLGADAAVRVSARPEDTAEEVARIQAALGGAEIDVSLDCAGFSKTLATALEATRPGGRVCLVGMGHNEMTVPLTSAAIREVDVVGIFRYKDTWPLCIEFLRSGKVDVKPLITHRFGFSQREVEEAFEVSARGRDAIKVMFNL</sequence>
<dbReference type="FunFam" id="3.40.50.720:FF:000068">
    <property type="entry name" value="Sorbitol dehydrogenase"/>
    <property type="match status" value="1"/>
</dbReference>
<evidence type="ECO:0000256" key="1">
    <source>
        <dbReference type="ARBA" id="ARBA00001947"/>
    </source>
</evidence>
<dbReference type="Pfam" id="PF00107">
    <property type="entry name" value="ADH_zinc_N"/>
    <property type="match status" value="1"/>
</dbReference>
<evidence type="ECO:0000256" key="7">
    <source>
        <dbReference type="ARBA" id="ARBA00023027"/>
    </source>
</evidence>
<dbReference type="Pfam" id="PF08240">
    <property type="entry name" value="ADH_N"/>
    <property type="match status" value="1"/>
</dbReference>
<dbReference type="InterPro" id="IPR011032">
    <property type="entry name" value="GroES-like_sf"/>
</dbReference>
<dbReference type="PANTHER" id="PTHR43161">
    <property type="entry name" value="SORBITOL DEHYDROGENASE"/>
    <property type="match status" value="1"/>
</dbReference>
<dbReference type="Proteomes" id="UP000823388">
    <property type="component" value="Chromosome 6K"/>
</dbReference>